<gene>
    <name evidence="6" type="ORF">R3P38DRAFT_3342846</name>
</gene>
<evidence type="ECO:0000256" key="4">
    <source>
        <dbReference type="PROSITE-ProRule" id="PRU00175"/>
    </source>
</evidence>
<dbReference type="InterPro" id="IPR013083">
    <property type="entry name" value="Znf_RING/FYVE/PHD"/>
</dbReference>
<dbReference type="PANTHER" id="PTHR14134">
    <property type="entry name" value="E3 UBIQUITIN-PROTEIN LIGASE RAD18"/>
    <property type="match status" value="1"/>
</dbReference>
<dbReference type="SMART" id="SM00184">
    <property type="entry name" value="RING"/>
    <property type="match status" value="1"/>
</dbReference>
<dbReference type="GO" id="GO:0097505">
    <property type="term" value="C:Rad6-Rad18 complex"/>
    <property type="evidence" value="ECO:0007669"/>
    <property type="project" value="TreeGrafter"/>
</dbReference>
<dbReference type="InterPro" id="IPR017907">
    <property type="entry name" value="Znf_RING_CS"/>
</dbReference>
<dbReference type="PROSITE" id="PS00518">
    <property type="entry name" value="ZF_RING_1"/>
    <property type="match status" value="1"/>
</dbReference>
<sequence>MSQSSQPPDGFRFILKPRQYDPVKRVWITNRNPNGTRKLQAIGPGSEATPICIDLDDDEDQSRCTLTSSLELYKNNIPPPNRQDCPSAFRCSICSFVYSHPVCLECRHTFCYACIRQAFVATLKCPICRENVSRPPVRAPRVLEDAIEEDNEAAGFTDKSIVDYSWSGLF</sequence>
<dbReference type="EMBL" id="JAWWNJ010000005">
    <property type="protein sequence ID" value="KAK7055855.1"/>
    <property type="molecule type" value="Genomic_DNA"/>
</dbReference>
<dbReference type="GO" id="GO:0061630">
    <property type="term" value="F:ubiquitin protein ligase activity"/>
    <property type="evidence" value="ECO:0007669"/>
    <property type="project" value="InterPro"/>
</dbReference>
<comment type="caution">
    <text evidence="6">The sequence shown here is derived from an EMBL/GenBank/DDBJ whole genome shotgun (WGS) entry which is preliminary data.</text>
</comment>
<evidence type="ECO:0000313" key="6">
    <source>
        <dbReference type="EMBL" id="KAK7055855.1"/>
    </source>
</evidence>
<dbReference type="PROSITE" id="PS50089">
    <property type="entry name" value="ZF_RING_2"/>
    <property type="match status" value="1"/>
</dbReference>
<dbReference type="InterPro" id="IPR039577">
    <property type="entry name" value="Rad18"/>
</dbReference>
<evidence type="ECO:0000313" key="7">
    <source>
        <dbReference type="Proteomes" id="UP001362999"/>
    </source>
</evidence>
<proteinExistence type="predicted"/>
<organism evidence="6 7">
    <name type="scientific">Favolaschia claudopus</name>
    <dbReference type="NCBI Taxonomy" id="2862362"/>
    <lineage>
        <taxon>Eukaryota</taxon>
        <taxon>Fungi</taxon>
        <taxon>Dikarya</taxon>
        <taxon>Basidiomycota</taxon>
        <taxon>Agaricomycotina</taxon>
        <taxon>Agaricomycetes</taxon>
        <taxon>Agaricomycetidae</taxon>
        <taxon>Agaricales</taxon>
        <taxon>Marasmiineae</taxon>
        <taxon>Mycenaceae</taxon>
        <taxon>Favolaschia</taxon>
    </lineage>
</organism>
<keyword evidence="2 4" id="KW-0863">Zinc-finger</keyword>
<protein>
    <recommendedName>
        <fullName evidence="5">RING-type domain-containing protein</fullName>
    </recommendedName>
</protein>
<evidence type="ECO:0000256" key="3">
    <source>
        <dbReference type="ARBA" id="ARBA00022833"/>
    </source>
</evidence>
<feature type="domain" description="RING-type" evidence="5">
    <location>
        <begin position="91"/>
        <end position="129"/>
    </location>
</feature>
<reference evidence="6 7" key="1">
    <citation type="journal article" date="2024" name="J Genomics">
        <title>Draft genome sequencing and assembly of Favolaschia claudopus CIRM-BRFM 2984 isolated from oak limbs.</title>
        <authorList>
            <person name="Navarro D."/>
            <person name="Drula E."/>
            <person name="Chaduli D."/>
            <person name="Cazenave R."/>
            <person name="Ahrendt S."/>
            <person name="Wang J."/>
            <person name="Lipzen A."/>
            <person name="Daum C."/>
            <person name="Barry K."/>
            <person name="Grigoriev I.V."/>
            <person name="Favel A."/>
            <person name="Rosso M.N."/>
            <person name="Martin F."/>
        </authorList>
    </citation>
    <scope>NUCLEOTIDE SEQUENCE [LARGE SCALE GENOMIC DNA]</scope>
    <source>
        <strain evidence="6 7">CIRM-BRFM 2984</strain>
    </source>
</reference>
<dbReference type="GO" id="GO:0008270">
    <property type="term" value="F:zinc ion binding"/>
    <property type="evidence" value="ECO:0007669"/>
    <property type="project" value="UniProtKB-KW"/>
</dbReference>
<accession>A0AAW0DWY1</accession>
<keyword evidence="7" id="KW-1185">Reference proteome</keyword>
<keyword evidence="3" id="KW-0862">Zinc</keyword>
<keyword evidence="1" id="KW-0479">Metal-binding</keyword>
<dbReference type="Proteomes" id="UP001362999">
    <property type="component" value="Unassembled WGS sequence"/>
</dbReference>
<evidence type="ECO:0000256" key="1">
    <source>
        <dbReference type="ARBA" id="ARBA00022723"/>
    </source>
</evidence>
<evidence type="ECO:0000259" key="5">
    <source>
        <dbReference type="PROSITE" id="PS50089"/>
    </source>
</evidence>
<dbReference type="Pfam" id="PF13923">
    <property type="entry name" value="zf-C3HC4_2"/>
    <property type="match status" value="1"/>
</dbReference>
<name>A0AAW0DWY1_9AGAR</name>
<dbReference type="GO" id="GO:0005634">
    <property type="term" value="C:nucleus"/>
    <property type="evidence" value="ECO:0007669"/>
    <property type="project" value="TreeGrafter"/>
</dbReference>
<dbReference type="GO" id="GO:0006513">
    <property type="term" value="P:protein monoubiquitination"/>
    <property type="evidence" value="ECO:0007669"/>
    <property type="project" value="InterPro"/>
</dbReference>
<dbReference type="InterPro" id="IPR001841">
    <property type="entry name" value="Znf_RING"/>
</dbReference>
<dbReference type="AlphaFoldDB" id="A0AAW0DWY1"/>
<dbReference type="GO" id="GO:0006301">
    <property type="term" value="P:DNA damage tolerance"/>
    <property type="evidence" value="ECO:0007669"/>
    <property type="project" value="InterPro"/>
</dbReference>
<dbReference type="SUPFAM" id="SSF57850">
    <property type="entry name" value="RING/U-box"/>
    <property type="match status" value="1"/>
</dbReference>
<dbReference type="PANTHER" id="PTHR14134:SF2">
    <property type="entry name" value="E3 UBIQUITIN-PROTEIN LIGASE RAD18"/>
    <property type="match status" value="1"/>
</dbReference>
<evidence type="ECO:0000256" key="2">
    <source>
        <dbReference type="ARBA" id="ARBA00022771"/>
    </source>
</evidence>
<dbReference type="Gene3D" id="3.30.40.10">
    <property type="entry name" value="Zinc/RING finger domain, C3HC4 (zinc finger)"/>
    <property type="match status" value="1"/>
</dbReference>
<dbReference type="GO" id="GO:0003697">
    <property type="term" value="F:single-stranded DNA binding"/>
    <property type="evidence" value="ECO:0007669"/>
    <property type="project" value="InterPro"/>
</dbReference>